<feature type="region of interest" description="Disordered" evidence="1">
    <location>
        <begin position="586"/>
        <end position="638"/>
    </location>
</feature>
<feature type="region of interest" description="Disordered" evidence="1">
    <location>
        <begin position="462"/>
        <end position="573"/>
    </location>
</feature>
<feature type="region of interest" description="Disordered" evidence="1">
    <location>
        <begin position="698"/>
        <end position="873"/>
    </location>
</feature>
<feature type="compositionally biased region" description="Polar residues" evidence="1">
    <location>
        <begin position="762"/>
        <end position="771"/>
    </location>
</feature>
<comment type="caution">
    <text evidence="2">The sequence shown here is derived from an EMBL/GenBank/DDBJ whole genome shotgun (WGS) entry which is preliminary data.</text>
</comment>
<feature type="region of interest" description="Disordered" evidence="1">
    <location>
        <begin position="901"/>
        <end position="927"/>
    </location>
</feature>
<dbReference type="Proteomes" id="UP000183809">
    <property type="component" value="Unassembled WGS sequence"/>
</dbReference>
<feature type="compositionally biased region" description="Polar residues" evidence="1">
    <location>
        <begin position="366"/>
        <end position="377"/>
    </location>
</feature>
<reference evidence="2 3" key="1">
    <citation type="submission" date="2016-10" db="EMBL/GenBank/DDBJ databases">
        <title>Proteomics and genomics reveal pathogen-plant mechanisms compatible with a hemibiotrophic lifestyle of Diplodia corticola.</title>
        <authorList>
            <person name="Fernandes I."/>
            <person name="De Jonge R."/>
            <person name="Van De Peer Y."/>
            <person name="Devreese B."/>
            <person name="Alves A."/>
            <person name="Esteves A.C."/>
        </authorList>
    </citation>
    <scope>NUCLEOTIDE SEQUENCE [LARGE SCALE GENOMIC DNA]</scope>
    <source>
        <strain evidence="2 3">CBS 112549</strain>
    </source>
</reference>
<feature type="compositionally biased region" description="Low complexity" evidence="1">
    <location>
        <begin position="802"/>
        <end position="813"/>
    </location>
</feature>
<evidence type="ECO:0000313" key="2">
    <source>
        <dbReference type="EMBL" id="OJD28949.1"/>
    </source>
</evidence>
<evidence type="ECO:0000313" key="3">
    <source>
        <dbReference type="Proteomes" id="UP000183809"/>
    </source>
</evidence>
<dbReference type="STRING" id="236234.A0A1J9RMW5"/>
<feature type="compositionally biased region" description="Low complexity" evidence="1">
    <location>
        <begin position="716"/>
        <end position="725"/>
    </location>
</feature>
<proteinExistence type="predicted"/>
<dbReference type="EMBL" id="MNUE01000101">
    <property type="protein sequence ID" value="OJD28949.1"/>
    <property type="molecule type" value="Genomic_DNA"/>
</dbReference>
<feature type="compositionally biased region" description="Pro residues" evidence="1">
    <location>
        <begin position="908"/>
        <end position="917"/>
    </location>
</feature>
<organism evidence="2 3">
    <name type="scientific">Diplodia corticola</name>
    <dbReference type="NCBI Taxonomy" id="236234"/>
    <lineage>
        <taxon>Eukaryota</taxon>
        <taxon>Fungi</taxon>
        <taxon>Dikarya</taxon>
        <taxon>Ascomycota</taxon>
        <taxon>Pezizomycotina</taxon>
        <taxon>Dothideomycetes</taxon>
        <taxon>Dothideomycetes incertae sedis</taxon>
        <taxon>Botryosphaeriales</taxon>
        <taxon>Botryosphaeriaceae</taxon>
        <taxon>Diplodia</taxon>
    </lineage>
</organism>
<feature type="compositionally biased region" description="Low complexity" evidence="1">
    <location>
        <begin position="773"/>
        <end position="785"/>
    </location>
</feature>
<feature type="compositionally biased region" description="Low complexity" evidence="1">
    <location>
        <begin position="823"/>
        <end position="834"/>
    </location>
</feature>
<protein>
    <submittedName>
        <fullName evidence="2">Gata zinc finger domain containing protein</fullName>
    </submittedName>
</protein>
<gene>
    <name evidence="2" type="ORF">BKCO1_10100011</name>
</gene>
<dbReference type="RefSeq" id="XP_020125209.1">
    <property type="nucleotide sequence ID" value="XM_020270125.1"/>
</dbReference>
<dbReference type="GeneID" id="31010384"/>
<feature type="region of interest" description="Disordered" evidence="1">
    <location>
        <begin position="301"/>
        <end position="395"/>
    </location>
</feature>
<name>A0A1J9RMW5_9PEZI</name>
<dbReference type="AlphaFoldDB" id="A0A1J9RMW5"/>
<keyword evidence="3" id="KW-1185">Reference proteome</keyword>
<feature type="compositionally biased region" description="Low complexity" evidence="1">
    <location>
        <begin position="841"/>
        <end position="857"/>
    </location>
</feature>
<feature type="compositionally biased region" description="Polar residues" evidence="1">
    <location>
        <begin position="469"/>
        <end position="509"/>
    </location>
</feature>
<dbReference type="OrthoDB" id="3556832at2759"/>
<sequence length="984" mass="107093">MPVHLGSRTKVHLVSAALRSTTTDAPSNKKATALTEYVAGVEQTLKNGHVLRESNIPLDGDSNPLHFLDGDEYMPFFFVRAGEDLRHVPATREARAFHPDPTRNAIYARILGPDPADAIKIPQALALRVELSKQSFLKTDQPLDDIRIDVLFNGQLTHSNMWPKRFHQEERRQEQLLSIFSGLRFHWMLERAWVIVPPGQDPDGSRRRPMASNDTLEDRWEKIQKEVMKEASARGVDKEGNPPVVARYLTKVAKLAMPEELKAWSEPRGQSFGVIDVVLSYGYGFKHNPAKAYLSEPTRMGSSKFKQRHETPPIFEDIPLQPKMDAERTTGRYNLRTDSPARRGSGKKTPTIGRIPARPRPDKTSSRALQSDTSSGPSVEKAGNTIRSSEQLPPHISESVTKQGYSLQVGPALDDSPAKVRGEIAMERHKEQMKRLDQQSYVTSPRAAVNHMSTRFVERLGAIPEDEATSTSSPGDLFNSSGTGTQPEPLNAIGMSSSMPLGSSQASEATKTDLAPLSSSMPDIKTSSSSLGAPLLPPIEIQTGIRTRRKADQDEGGSPRKKRRLSGGISPLDIKSAERGLGMTNRGVFTTLGSPHDKSPRSLFNSFTLSSRIDLDPAGPRRRPPTSPLTPNQNMDQKEDPIIRRVVFKKSKEVIHTININNAFRLSQLPSAAAAAEDRTNMRRVAEGKQPFQRVTSLLSPSRPPFPPSTPYQHGPTTPTHIIPSTPVPPRTQAGIPSSTGSTYPIRGGIHNTPNPLPRYPQPTTTQQSPYFTPATATPPQAIAPTHDDDLGSASSYAPPSTRTRAAAATTTTPNNRHRRIPSRATATSSAATPHRPPPNSATTTTTLSASGTRTTRPASIRAGDDHPRRPNPHALMEKQIRAFETPALARDCAIAYAQPSSTATSLPPLPPPPPPAGVHQQARGGGRFSAAAAAAAAAETGEDGWREGEPRAFGGGVVRQVRSERTGEFEEEGILVGVRFLVV</sequence>
<feature type="compositionally biased region" description="Polar residues" evidence="1">
    <location>
        <begin position="602"/>
        <end position="611"/>
    </location>
</feature>
<evidence type="ECO:0000256" key="1">
    <source>
        <dbReference type="SAM" id="MobiDB-lite"/>
    </source>
</evidence>
<accession>A0A1J9RMW5</accession>